<feature type="region of interest" description="Disordered" evidence="1">
    <location>
        <begin position="426"/>
        <end position="475"/>
    </location>
</feature>
<dbReference type="Proteomes" id="UP001159363">
    <property type="component" value="Chromosome 11"/>
</dbReference>
<proteinExistence type="predicted"/>
<dbReference type="Gene3D" id="3.30.420.10">
    <property type="entry name" value="Ribonuclease H-like superfamily/Ribonuclease H"/>
    <property type="match status" value="1"/>
</dbReference>
<gene>
    <name evidence="2" type="ORF">PR048_027630</name>
</gene>
<dbReference type="EMBL" id="JARBHB010000012">
    <property type="protein sequence ID" value="KAJ8871313.1"/>
    <property type="molecule type" value="Genomic_DNA"/>
</dbReference>
<keyword evidence="3" id="KW-1185">Reference proteome</keyword>
<sequence>MEQPRAAGVGEKTHRSAASSGTSPTCENPGGDPAEHRTRFVLVEGEWSNHYTTAAPRRMNVEGNSGPSDSHMAAHTFSDKSSPVETKNTRDQCDTSTNTKLTECMRVTVRKREKQERKRKRYMKRGREGDSDRARGRERQGQKEGETGTEGGRDRDRRRERNRKAKREIGRKEQEGRGKGRWIDLHWHDHRYHLIKGLDIRTKFHTQYAHANVVRSTDEPSQFFQLVERPSWLWRIRYGGSFDVAWACSFDIGCVKLCLGPGLGYCTQDSLLAGLKLVRVLIGKQRSNISQASDAVLLACAAGVSDLSGSFASAIPKYSDNDARHKSLLVREWLLYNRAKVIETPLRICATSITPVSGGHQALTRRLAEEWDHIEQDYTRKVISNMQTRLEDVIRQKGYRTRDLDGSNSEVLRADAAWSNAGIKGRGKREITEKTRRPMPSSGKIPTCENPEVTRTGIEPSSPWWGASRLTAQPPRTRGNKVMKFVSAKKVSKTFFVFTDHSLQNIQPFFNNVFSTEPLQRIPGGALNTKLAVPDQRKETKGYRM</sequence>
<accession>A0ABQ9GH20</accession>
<reference evidence="2 3" key="1">
    <citation type="submission" date="2023-02" db="EMBL/GenBank/DDBJ databases">
        <title>LHISI_Scaffold_Assembly.</title>
        <authorList>
            <person name="Stuart O.P."/>
            <person name="Cleave R."/>
            <person name="Magrath M.J.L."/>
            <person name="Mikheyev A.S."/>
        </authorList>
    </citation>
    <scope>NUCLEOTIDE SEQUENCE [LARGE SCALE GENOMIC DNA]</scope>
    <source>
        <strain evidence="2">Daus_M_001</strain>
        <tissue evidence="2">Leg muscle</tissue>
    </source>
</reference>
<feature type="compositionally biased region" description="Basic residues" evidence="1">
    <location>
        <begin position="108"/>
        <end position="124"/>
    </location>
</feature>
<evidence type="ECO:0000313" key="3">
    <source>
        <dbReference type="Proteomes" id="UP001159363"/>
    </source>
</evidence>
<feature type="compositionally biased region" description="Polar residues" evidence="1">
    <location>
        <begin position="16"/>
        <end position="26"/>
    </location>
</feature>
<evidence type="ECO:0000256" key="1">
    <source>
        <dbReference type="SAM" id="MobiDB-lite"/>
    </source>
</evidence>
<dbReference type="InterPro" id="IPR036397">
    <property type="entry name" value="RNaseH_sf"/>
</dbReference>
<comment type="caution">
    <text evidence="2">The sequence shown here is derived from an EMBL/GenBank/DDBJ whole genome shotgun (WGS) entry which is preliminary data.</text>
</comment>
<organism evidence="2 3">
    <name type="scientific">Dryococelus australis</name>
    <dbReference type="NCBI Taxonomy" id="614101"/>
    <lineage>
        <taxon>Eukaryota</taxon>
        <taxon>Metazoa</taxon>
        <taxon>Ecdysozoa</taxon>
        <taxon>Arthropoda</taxon>
        <taxon>Hexapoda</taxon>
        <taxon>Insecta</taxon>
        <taxon>Pterygota</taxon>
        <taxon>Neoptera</taxon>
        <taxon>Polyneoptera</taxon>
        <taxon>Phasmatodea</taxon>
        <taxon>Verophasmatodea</taxon>
        <taxon>Anareolatae</taxon>
        <taxon>Phasmatidae</taxon>
        <taxon>Eurycanthinae</taxon>
        <taxon>Dryococelus</taxon>
    </lineage>
</organism>
<feature type="region of interest" description="Disordered" evidence="1">
    <location>
        <begin position="1"/>
        <end position="35"/>
    </location>
</feature>
<feature type="region of interest" description="Disordered" evidence="1">
    <location>
        <begin position="52"/>
        <end position="175"/>
    </location>
</feature>
<name>A0ABQ9GH20_9NEOP</name>
<feature type="compositionally biased region" description="Basic and acidic residues" evidence="1">
    <location>
        <begin position="125"/>
        <end position="159"/>
    </location>
</feature>
<protein>
    <submittedName>
        <fullName evidence="2">Uncharacterized protein</fullName>
    </submittedName>
</protein>
<evidence type="ECO:0000313" key="2">
    <source>
        <dbReference type="EMBL" id="KAJ8871313.1"/>
    </source>
</evidence>